<dbReference type="EMBL" id="CP002113">
    <property type="protein sequence ID" value="AEK23233.1"/>
    <property type="molecule type" value="Genomic_DNA"/>
</dbReference>
<accession>F9YVR9</accession>
<dbReference type="eggNOG" id="ENOG503105R">
    <property type="taxonomic scope" value="Bacteria"/>
</dbReference>
<organism evidence="1 2">
    <name type="scientific">Capnocytophaga canimorsus (strain 5)</name>
    <dbReference type="NCBI Taxonomy" id="860228"/>
    <lineage>
        <taxon>Bacteria</taxon>
        <taxon>Pseudomonadati</taxon>
        <taxon>Bacteroidota</taxon>
        <taxon>Flavobacteriia</taxon>
        <taxon>Flavobacteriales</taxon>
        <taxon>Flavobacteriaceae</taxon>
        <taxon>Capnocytophaga</taxon>
    </lineage>
</organism>
<dbReference type="AlphaFoldDB" id="F9YVR9"/>
<name>F9YVR9_CAPCC</name>
<protein>
    <submittedName>
        <fullName evidence="1">Uncharacterized protein</fullName>
    </submittedName>
</protein>
<dbReference type="STRING" id="860228.Ccan_11170"/>
<dbReference type="Proteomes" id="UP000008895">
    <property type="component" value="Chromosome"/>
</dbReference>
<reference evidence="1 2" key="1">
    <citation type="journal article" date="2011" name="J. Bacteriol.">
        <title>Complete genome sequence of the dog commensal and human pathogen Capnocytophaga canimorsus strain 5.</title>
        <authorList>
            <person name="Manfredi P."/>
            <person name="Pagni M."/>
            <person name="Cornelis G.R."/>
        </authorList>
    </citation>
    <scope>NUCLEOTIDE SEQUENCE [LARGE SCALE GENOMIC DNA]</scope>
    <source>
        <strain evidence="2">5</strain>
    </source>
</reference>
<proteinExistence type="predicted"/>
<evidence type="ECO:0000313" key="1">
    <source>
        <dbReference type="EMBL" id="AEK23233.1"/>
    </source>
</evidence>
<evidence type="ECO:0000313" key="2">
    <source>
        <dbReference type="Proteomes" id="UP000008895"/>
    </source>
</evidence>
<sequence>MKTLPPFANKLDLEKCIEIVKNEAESQNLKFDDLLLTNITISIMNISYSIGGNYSPKMIKQIAQNYFSKKLFNEQSKL</sequence>
<dbReference type="RefSeq" id="WP_013997223.1">
    <property type="nucleotide sequence ID" value="NC_015846.1"/>
</dbReference>
<keyword evidence="2" id="KW-1185">Reference proteome</keyword>
<dbReference type="KEGG" id="ccm:Ccan_11170"/>
<dbReference type="HOGENOM" id="CLU_197362_0_0_10"/>
<dbReference type="OrthoDB" id="1075730at2"/>
<gene>
    <name evidence="1" type="ordered locus">Ccan_11170</name>
</gene>